<sequence length="1478" mass="168669">MNDTVVVSDSEDDDYDDNGTALPAQKPIHKTIFQAWMVTQVKADIAKKPTYAAEKFSQPEVLSLGQIMGQQQPDRIVHDPREYQLELFDRAREQNTIAVLDTGTGKTLIAVLLLRHIIDQELEDRQRQKHHRIAFFLVPSVNLVFQQHAVLVTNLDQPVARVHGGLRPDLWTADQWEKIFESNKAVVCTPDILKMCLDHGFLNMRQINLLIFDEAHHTKLSHAYSKILNEHYALLQESQRPRIFGMTASPVDIKAADGDVKNAATELEINLHSKIATTTHLAPLQSVVHRPTERVVSYFPFLQPLDSVLRQEIRSRFSHLPFVPGMILRAQQISKHLGPWCGDLYWKHVFKEQIESKSDSILNRFMGKHRSGIDSTRYDQDLEDLRKLLYLVSNAELQQPTRQGVHASPKVVALHDSLREYFSLTNDCRCIIFVEERMTAYLLASYFRALKDLCMECDVLVGGGTADSGIKLSIRQQVMTLLRFKKGDLNCIFATSVAEEGLDIASCNIIIRFDPCKTMIQYVQSRGRARRRNSHLLHMVEEGNQDHIMLLDNNQRAEGLMRAFCARIPDDRKVADFSYDTALPPEAGSESYRSRTTDAVLTLSNSTRILADFATTLPHREEEFMQPIYVTESAPGGFISQVMLPNYSPIPGSRGKVKRRKAWSRFSAAFQTCKELIRYNHLDEHFVSKYKDRRSTVRQLALAANLRTSNQYKMRSKPRWSLSEHTVDSLYGTLITFERLDRPFRPLLLLSRRKPLQYPGFPVFPTSEVAANVRLDSHNQLISVSDDELQRLTQFTLRVFKDLFNKTYEFEPSKMPYWIAPAASNAEQIGPVPSVDWSIMSVSCEEEPVRWSPEIEPMFLVDKFFIDPYNGGKRYFSNGVATNLTPDDPNPLWDGKGKTASILETTISLWRKSRAGYKANHQQPVLKADRVLHRRNLLAPPSANEGEERSRCFICPQPLEISRLPTDIVTACYALPAVIHRIESHLVAQEACDLLELDILPALSLEALTKDSDTPDDFSPTDGSVVHFHQGMGNNYERLEFLGDTFLKMATTIAVYVKNPSDSEHEFHLKRMMQLCNNNLYNVAEKMELYEFIRSQPFSRSTWYPQGIKLLKGKGFRRKETPVFHTLGKKTIADVCEALIGAAFLSHNERGQWQPSNWTEAVRAVTRLVDSENEHTMTEWADYERAYKMPKWQMQTAKAQELDLAEQVQREDSYHFQNARLLHSAFTHPSLPQLYEKVPSYQQLEFLGDGLLDMACVTHLFYEYPDKDPQWLTEHKMAMAANSFLGALCVKLGFHRHLRHGTVSLGIQVKDYVVEWEEAREGAGGAPNFWMKLKDPPKALADIVEAYVGALFLDSGFDYGQVMRFFDEHILPFFLDMDVYDLFATNHPLINLERRLNEELGCRSHRVMVEEFPGDGLEGDQAMAGLVIHTTVIGGDYSQSSRYAKNRCALKALEELRELSVEDFRAKFGCDCAKSAGA</sequence>
<keyword evidence="20" id="KW-1185">Reference proteome</keyword>
<gene>
    <name evidence="19" type="ORF">K461DRAFT_278811</name>
</gene>
<evidence type="ECO:0000256" key="4">
    <source>
        <dbReference type="ARBA" id="ARBA00022741"/>
    </source>
</evidence>
<feature type="region of interest" description="Disordered" evidence="13">
    <location>
        <begin position="1"/>
        <end position="22"/>
    </location>
</feature>
<evidence type="ECO:0000256" key="9">
    <source>
        <dbReference type="ARBA" id="ARBA00022884"/>
    </source>
</evidence>
<dbReference type="OrthoDB" id="416741at2759"/>
<dbReference type="PROSITE" id="PS51194">
    <property type="entry name" value="HELICASE_CTER"/>
    <property type="match status" value="1"/>
</dbReference>
<dbReference type="GO" id="GO:0051607">
    <property type="term" value="P:defense response to virus"/>
    <property type="evidence" value="ECO:0007669"/>
    <property type="project" value="UniProtKB-KW"/>
</dbReference>
<proteinExistence type="inferred from homology"/>
<evidence type="ECO:0000256" key="10">
    <source>
        <dbReference type="ARBA" id="ARBA00023118"/>
    </source>
</evidence>
<evidence type="ECO:0000259" key="18">
    <source>
        <dbReference type="PROSITE" id="PS51327"/>
    </source>
</evidence>
<evidence type="ECO:0000256" key="12">
    <source>
        <dbReference type="PROSITE-ProRule" id="PRU00657"/>
    </source>
</evidence>
<evidence type="ECO:0000256" key="5">
    <source>
        <dbReference type="ARBA" id="ARBA00022801"/>
    </source>
</evidence>
<evidence type="ECO:0000256" key="8">
    <source>
        <dbReference type="ARBA" id="ARBA00022840"/>
    </source>
</evidence>
<dbReference type="Pfam" id="PF00636">
    <property type="entry name" value="Ribonuclease_3"/>
    <property type="match status" value="2"/>
</dbReference>
<evidence type="ECO:0000259" key="14">
    <source>
        <dbReference type="PROSITE" id="PS50142"/>
    </source>
</evidence>
<dbReference type="InterPro" id="IPR003100">
    <property type="entry name" value="PAZ_dom"/>
</dbReference>
<dbReference type="GO" id="GO:0004525">
    <property type="term" value="F:ribonuclease III activity"/>
    <property type="evidence" value="ECO:0007669"/>
    <property type="project" value="InterPro"/>
</dbReference>
<dbReference type="SMART" id="SM00490">
    <property type="entry name" value="HELICc"/>
    <property type="match status" value="1"/>
</dbReference>
<keyword evidence="7" id="KW-0862">Zinc</keyword>
<feature type="domain" description="Dicer dsRNA-binding fold" evidence="18">
    <location>
        <begin position="606"/>
        <end position="696"/>
    </location>
</feature>
<dbReference type="InterPro" id="IPR056755">
    <property type="entry name" value="DSRM_2"/>
</dbReference>
<evidence type="ECO:0000256" key="7">
    <source>
        <dbReference type="ARBA" id="ARBA00022833"/>
    </source>
</evidence>
<evidence type="ECO:0000256" key="13">
    <source>
        <dbReference type="SAM" id="MobiDB-lite"/>
    </source>
</evidence>
<dbReference type="GO" id="GO:0005524">
    <property type="term" value="F:ATP binding"/>
    <property type="evidence" value="ECO:0007669"/>
    <property type="project" value="UniProtKB-KW"/>
</dbReference>
<evidence type="ECO:0000256" key="1">
    <source>
        <dbReference type="ARBA" id="ARBA00001946"/>
    </source>
</evidence>
<feature type="domain" description="RNase III" evidence="14">
    <location>
        <begin position="1205"/>
        <end position="1356"/>
    </location>
</feature>
<dbReference type="GO" id="GO:0005634">
    <property type="term" value="C:nucleus"/>
    <property type="evidence" value="ECO:0007669"/>
    <property type="project" value="TreeGrafter"/>
</dbReference>
<dbReference type="GO" id="GO:0005737">
    <property type="term" value="C:cytoplasm"/>
    <property type="evidence" value="ECO:0007669"/>
    <property type="project" value="TreeGrafter"/>
</dbReference>
<keyword evidence="3" id="KW-0930">Antiviral protein</keyword>
<dbReference type="GO" id="GO:0003723">
    <property type="term" value="F:RNA binding"/>
    <property type="evidence" value="ECO:0007669"/>
    <property type="project" value="UniProtKB-UniRule"/>
</dbReference>
<dbReference type="Proteomes" id="UP000799439">
    <property type="component" value="Unassembled WGS sequence"/>
</dbReference>
<evidence type="ECO:0000313" key="20">
    <source>
        <dbReference type="Proteomes" id="UP000799439"/>
    </source>
</evidence>
<dbReference type="GO" id="GO:0050688">
    <property type="term" value="P:regulation of defense response to virus"/>
    <property type="evidence" value="ECO:0007669"/>
    <property type="project" value="UniProtKB-KW"/>
</dbReference>
<evidence type="ECO:0000256" key="3">
    <source>
        <dbReference type="ARBA" id="ARBA00022721"/>
    </source>
</evidence>
<evidence type="ECO:0000259" key="16">
    <source>
        <dbReference type="PROSITE" id="PS51192"/>
    </source>
</evidence>
<dbReference type="PROSITE" id="PS51192">
    <property type="entry name" value="HELICASE_ATP_BIND_1"/>
    <property type="match status" value="1"/>
</dbReference>
<dbReference type="PROSITE" id="PS50142">
    <property type="entry name" value="RNASE_3_2"/>
    <property type="match status" value="2"/>
</dbReference>
<dbReference type="Gene3D" id="1.20.1320.30">
    <property type="match status" value="1"/>
</dbReference>
<protein>
    <recommendedName>
        <fullName evidence="2">Dicer-like protein 1</fullName>
    </recommendedName>
</protein>
<keyword evidence="4" id="KW-0547">Nucleotide-binding</keyword>
<reference evidence="19" key="1">
    <citation type="journal article" date="2020" name="Stud. Mycol.">
        <title>101 Dothideomycetes genomes: a test case for predicting lifestyles and emergence of pathogens.</title>
        <authorList>
            <person name="Haridas S."/>
            <person name="Albert R."/>
            <person name="Binder M."/>
            <person name="Bloem J."/>
            <person name="Labutti K."/>
            <person name="Salamov A."/>
            <person name="Andreopoulos B."/>
            <person name="Baker S."/>
            <person name="Barry K."/>
            <person name="Bills G."/>
            <person name="Bluhm B."/>
            <person name="Cannon C."/>
            <person name="Castanera R."/>
            <person name="Culley D."/>
            <person name="Daum C."/>
            <person name="Ezra D."/>
            <person name="Gonzalez J."/>
            <person name="Henrissat B."/>
            <person name="Kuo A."/>
            <person name="Liang C."/>
            <person name="Lipzen A."/>
            <person name="Lutzoni F."/>
            <person name="Magnuson J."/>
            <person name="Mondo S."/>
            <person name="Nolan M."/>
            <person name="Ohm R."/>
            <person name="Pangilinan J."/>
            <person name="Park H.-J."/>
            <person name="Ramirez L."/>
            <person name="Alfaro M."/>
            <person name="Sun H."/>
            <person name="Tritt A."/>
            <person name="Yoshinaga Y."/>
            <person name="Zwiers L.-H."/>
            <person name="Turgeon B."/>
            <person name="Goodwin S."/>
            <person name="Spatafora J."/>
            <person name="Crous P."/>
            <person name="Grigoriev I."/>
        </authorList>
    </citation>
    <scope>NUCLEOTIDE SEQUENCE</scope>
    <source>
        <strain evidence="19">CBS 260.36</strain>
    </source>
</reference>
<dbReference type="Pfam" id="PF03368">
    <property type="entry name" value="Dicer_dimer"/>
    <property type="match status" value="1"/>
</dbReference>
<feature type="domain" description="Helicase C-terminal" evidence="17">
    <location>
        <begin position="417"/>
        <end position="575"/>
    </location>
</feature>
<dbReference type="PANTHER" id="PTHR14950">
    <property type="entry name" value="DICER-RELATED"/>
    <property type="match status" value="1"/>
</dbReference>
<dbReference type="Pfam" id="PF00270">
    <property type="entry name" value="DEAD"/>
    <property type="match status" value="1"/>
</dbReference>
<dbReference type="InterPro" id="IPR011545">
    <property type="entry name" value="DEAD/DEAH_box_helicase_dom"/>
</dbReference>
<evidence type="ECO:0000256" key="2">
    <source>
        <dbReference type="ARBA" id="ARBA00020797"/>
    </source>
</evidence>
<dbReference type="CDD" id="cd18034">
    <property type="entry name" value="DEXHc_dicer"/>
    <property type="match status" value="1"/>
</dbReference>
<feature type="domain" description="Helicase ATP-binding" evidence="16">
    <location>
        <begin position="87"/>
        <end position="252"/>
    </location>
</feature>
<dbReference type="InterPro" id="IPR000999">
    <property type="entry name" value="RNase_III_dom"/>
</dbReference>
<evidence type="ECO:0000256" key="6">
    <source>
        <dbReference type="ARBA" id="ARBA00022806"/>
    </source>
</evidence>
<dbReference type="Pfam" id="PF00271">
    <property type="entry name" value="Helicase_C"/>
    <property type="match status" value="1"/>
</dbReference>
<dbReference type="InterPro" id="IPR005034">
    <property type="entry name" value="Dicer_dimerisation"/>
</dbReference>
<comment type="caution">
    <text evidence="19">The sequence shown here is derived from an EMBL/GenBank/DDBJ whole genome shotgun (WGS) entry which is preliminary data.</text>
</comment>
<dbReference type="InterPro" id="IPR036389">
    <property type="entry name" value="RNase_III_sf"/>
</dbReference>
<dbReference type="CDD" id="cd00593">
    <property type="entry name" value="RIBOc"/>
    <property type="match status" value="2"/>
</dbReference>
<dbReference type="EMBL" id="ML996086">
    <property type="protein sequence ID" value="KAF2152570.1"/>
    <property type="molecule type" value="Genomic_DNA"/>
</dbReference>
<dbReference type="SUPFAM" id="SSF69065">
    <property type="entry name" value="RNase III domain-like"/>
    <property type="match status" value="2"/>
</dbReference>
<dbReference type="Pfam" id="PF24995">
    <property type="entry name" value="DSRM_2"/>
    <property type="match status" value="1"/>
</dbReference>
<keyword evidence="9 12" id="KW-0694">RNA-binding</keyword>
<dbReference type="InterPro" id="IPR038248">
    <property type="entry name" value="Dicer_dimer_sf"/>
</dbReference>
<evidence type="ECO:0000259" key="17">
    <source>
        <dbReference type="PROSITE" id="PS51194"/>
    </source>
</evidence>
<keyword evidence="5" id="KW-0378">Hydrolase</keyword>
<name>A0A9P4J1V1_9PEZI</name>
<evidence type="ECO:0000256" key="11">
    <source>
        <dbReference type="ARBA" id="ARBA00035116"/>
    </source>
</evidence>
<comment type="cofactor">
    <cofactor evidence="1">
        <name>Mg(2+)</name>
        <dbReference type="ChEBI" id="CHEBI:18420"/>
    </cofactor>
</comment>
<dbReference type="SUPFAM" id="SSF52540">
    <property type="entry name" value="P-loop containing nucleoside triphosphate hydrolases"/>
    <property type="match status" value="1"/>
</dbReference>
<dbReference type="Gene3D" id="3.30.160.380">
    <property type="entry name" value="Dicer dimerisation domain"/>
    <property type="match status" value="1"/>
</dbReference>
<keyword evidence="10" id="KW-0051">Antiviral defense</keyword>
<organism evidence="19 20">
    <name type="scientific">Myriangium duriaei CBS 260.36</name>
    <dbReference type="NCBI Taxonomy" id="1168546"/>
    <lineage>
        <taxon>Eukaryota</taxon>
        <taxon>Fungi</taxon>
        <taxon>Dikarya</taxon>
        <taxon>Ascomycota</taxon>
        <taxon>Pezizomycotina</taxon>
        <taxon>Dothideomycetes</taxon>
        <taxon>Dothideomycetidae</taxon>
        <taxon>Myriangiales</taxon>
        <taxon>Myriangiaceae</taxon>
        <taxon>Myriangium</taxon>
    </lineage>
</organism>
<dbReference type="FunFam" id="3.40.50.300:FF:000628">
    <property type="entry name" value="Endoribonuclease Dicer"/>
    <property type="match status" value="1"/>
</dbReference>
<dbReference type="SMART" id="SM00487">
    <property type="entry name" value="DEXDc"/>
    <property type="match status" value="1"/>
</dbReference>
<dbReference type="PROSITE" id="PS50821">
    <property type="entry name" value="PAZ"/>
    <property type="match status" value="1"/>
</dbReference>
<accession>A0A9P4J1V1</accession>
<keyword evidence="6 19" id="KW-0347">Helicase</keyword>
<dbReference type="InterPro" id="IPR027417">
    <property type="entry name" value="P-loop_NTPase"/>
</dbReference>
<dbReference type="Gene3D" id="1.10.1520.10">
    <property type="entry name" value="Ribonuclease III domain"/>
    <property type="match status" value="2"/>
</dbReference>
<feature type="domain" description="PAZ" evidence="15">
    <location>
        <begin position="835"/>
        <end position="963"/>
    </location>
</feature>
<dbReference type="PROSITE" id="PS51327">
    <property type="entry name" value="DICER_DSRBF"/>
    <property type="match status" value="1"/>
</dbReference>
<dbReference type="PANTHER" id="PTHR14950:SF62">
    <property type="entry name" value="DICER-LIKE PROTEIN 1"/>
    <property type="match status" value="1"/>
</dbReference>
<dbReference type="PROSITE" id="PS00517">
    <property type="entry name" value="RNASE_3_1"/>
    <property type="match status" value="1"/>
</dbReference>
<keyword evidence="8" id="KW-0067">ATP-binding</keyword>
<comment type="similarity">
    <text evidence="11 12">Belongs to the helicase family. Dicer subfamily.</text>
</comment>
<dbReference type="GO" id="GO:0030422">
    <property type="term" value="P:siRNA processing"/>
    <property type="evidence" value="ECO:0007669"/>
    <property type="project" value="TreeGrafter"/>
</dbReference>
<dbReference type="InterPro" id="IPR001650">
    <property type="entry name" value="Helicase_C-like"/>
</dbReference>
<dbReference type="SMART" id="SM00535">
    <property type="entry name" value="RIBOc"/>
    <property type="match status" value="2"/>
</dbReference>
<evidence type="ECO:0000313" key="19">
    <source>
        <dbReference type="EMBL" id="KAF2152570.1"/>
    </source>
</evidence>
<dbReference type="Gene3D" id="3.40.50.300">
    <property type="entry name" value="P-loop containing nucleotide triphosphate hydrolases"/>
    <property type="match status" value="3"/>
</dbReference>
<dbReference type="GO" id="GO:0004386">
    <property type="term" value="F:helicase activity"/>
    <property type="evidence" value="ECO:0007669"/>
    <property type="project" value="UniProtKB-KW"/>
</dbReference>
<dbReference type="InterPro" id="IPR014001">
    <property type="entry name" value="Helicase_ATP-bd"/>
</dbReference>
<feature type="domain" description="RNase III" evidence="14">
    <location>
        <begin position="1034"/>
        <end position="1148"/>
    </location>
</feature>
<evidence type="ECO:0000259" key="15">
    <source>
        <dbReference type="PROSITE" id="PS50821"/>
    </source>
</evidence>